<dbReference type="OrthoDB" id="7166507at2759"/>
<reference evidence="1 2" key="1">
    <citation type="submission" date="2020-04" db="EMBL/GenBank/DDBJ databases">
        <authorList>
            <person name="Wallbank WR R."/>
            <person name="Pardo Diaz C."/>
            <person name="Kozak K."/>
            <person name="Martin S."/>
            <person name="Jiggins C."/>
            <person name="Moest M."/>
            <person name="Warren A I."/>
            <person name="Byers J.R.P. K."/>
            <person name="Montejo-Kovacevich G."/>
            <person name="Yen C E."/>
        </authorList>
    </citation>
    <scope>NUCLEOTIDE SEQUENCE [LARGE SCALE GENOMIC DNA]</scope>
</reference>
<sequence length="78" mass="8887">MPKFKIRIQLSPNNFTINHLTWCMRVAAYEWTAIDGAQGAVARLVQHAAVAFLRPPAALASDPIGRVIRIRIMWRFLK</sequence>
<dbReference type="Proteomes" id="UP000494256">
    <property type="component" value="Unassembled WGS sequence"/>
</dbReference>
<name>A0A8S0ZQ89_ARCPL</name>
<evidence type="ECO:0000313" key="1">
    <source>
        <dbReference type="EMBL" id="CAB3235320.1"/>
    </source>
</evidence>
<evidence type="ECO:0000313" key="2">
    <source>
        <dbReference type="Proteomes" id="UP000494256"/>
    </source>
</evidence>
<protein>
    <submittedName>
        <fullName evidence="1">Uncharacterized protein</fullName>
    </submittedName>
</protein>
<proteinExistence type="predicted"/>
<gene>
    <name evidence="1" type="ORF">APLA_LOCUS6957</name>
</gene>
<accession>A0A8S0ZQ89</accession>
<dbReference type="AlphaFoldDB" id="A0A8S0ZQ89"/>
<comment type="caution">
    <text evidence="1">The sequence shown here is derived from an EMBL/GenBank/DDBJ whole genome shotgun (WGS) entry which is preliminary data.</text>
</comment>
<organism evidence="1 2">
    <name type="scientific">Arctia plantaginis</name>
    <name type="common">Wood tiger moth</name>
    <name type="synonym">Phalaena plantaginis</name>
    <dbReference type="NCBI Taxonomy" id="874455"/>
    <lineage>
        <taxon>Eukaryota</taxon>
        <taxon>Metazoa</taxon>
        <taxon>Ecdysozoa</taxon>
        <taxon>Arthropoda</taxon>
        <taxon>Hexapoda</taxon>
        <taxon>Insecta</taxon>
        <taxon>Pterygota</taxon>
        <taxon>Neoptera</taxon>
        <taxon>Endopterygota</taxon>
        <taxon>Lepidoptera</taxon>
        <taxon>Glossata</taxon>
        <taxon>Ditrysia</taxon>
        <taxon>Noctuoidea</taxon>
        <taxon>Erebidae</taxon>
        <taxon>Arctiinae</taxon>
        <taxon>Arctia</taxon>
    </lineage>
</organism>
<dbReference type="EMBL" id="CADEBD010000299">
    <property type="protein sequence ID" value="CAB3235320.1"/>
    <property type="molecule type" value="Genomic_DNA"/>
</dbReference>